<sequence length="239" mass="25447">MMLRRQRRTTGLRGNVRANKAGSKFQQAVEFHAQFSLCKLKLMIAQLHNGNNLAALPRWLVSGGEYSGLVVRRGRREDDGAAVASAAFLSPACVRYQVAREEDDLWEPASCRSVNLGSEPVRTLLVLDDSVWASCGNAVTATHISSLNTQRPEPNQLSGRAAAPAPVWFTVSPAEPIGSALVTSSLTLSSSLMWTREDRLLRGPVAVVSVAVVSVAVVSVAVVSVAVVSVAVVSVAGRM</sequence>
<organism evidence="2 3">
    <name type="scientific">Scophthalmus maximus</name>
    <name type="common">Turbot</name>
    <name type="synonym">Psetta maxima</name>
    <dbReference type="NCBI Taxonomy" id="52904"/>
    <lineage>
        <taxon>Eukaryota</taxon>
        <taxon>Metazoa</taxon>
        <taxon>Chordata</taxon>
        <taxon>Craniata</taxon>
        <taxon>Vertebrata</taxon>
        <taxon>Euteleostomi</taxon>
        <taxon>Actinopterygii</taxon>
        <taxon>Neopterygii</taxon>
        <taxon>Teleostei</taxon>
        <taxon>Neoteleostei</taxon>
        <taxon>Acanthomorphata</taxon>
        <taxon>Carangaria</taxon>
        <taxon>Pleuronectiformes</taxon>
        <taxon>Pleuronectoidei</taxon>
        <taxon>Scophthalmidae</taxon>
        <taxon>Scophthalmus</taxon>
    </lineage>
</organism>
<comment type="caution">
    <text evidence="2">The sequence shown here is derived from an EMBL/GenBank/DDBJ whole genome shotgun (WGS) entry which is preliminary data.</text>
</comment>
<dbReference type="Pfam" id="PF19056">
    <property type="entry name" value="WD40_2"/>
    <property type="match status" value="1"/>
</dbReference>
<reference evidence="2 3" key="1">
    <citation type="submission" date="2019-06" db="EMBL/GenBank/DDBJ databases">
        <title>Draft genomes of female and male turbot (Scophthalmus maximus).</title>
        <authorList>
            <person name="Xu H."/>
            <person name="Xu X.-W."/>
            <person name="Shao C."/>
            <person name="Chen S."/>
        </authorList>
    </citation>
    <scope>NUCLEOTIDE SEQUENCE [LARGE SCALE GENOMIC DNA]</scope>
    <source>
        <strain evidence="2">Ysfricsl-2016a</strain>
        <tissue evidence="2">Blood</tissue>
    </source>
</reference>
<keyword evidence="1" id="KW-0472">Membrane</keyword>
<evidence type="ECO:0000313" key="3">
    <source>
        <dbReference type="Proteomes" id="UP000438429"/>
    </source>
</evidence>
<keyword evidence="1" id="KW-0812">Transmembrane</keyword>
<evidence type="ECO:0000313" key="2">
    <source>
        <dbReference type="EMBL" id="KAF0035557.1"/>
    </source>
</evidence>
<name>A0A6A4SQD3_SCOMX</name>
<evidence type="ECO:0000256" key="1">
    <source>
        <dbReference type="SAM" id="Phobius"/>
    </source>
</evidence>
<protein>
    <submittedName>
        <fullName evidence="2">Uncharacterized protein</fullName>
    </submittedName>
</protein>
<gene>
    <name evidence="2" type="ORF">F2P81_013315</name>
</gene>
<dbReference type="AlphaFoldDB" id="A0A6A4SQD3"/>
<keyword evidence="1" id="KW-1133">Transmembrane helix</keyword>
<proteinExistence type="predicted"/>
<feature type="transmembrane region" description="Helical" evidence="1">
    <location>
        <begin position="205"/>
        <end position="236"/>
    </location>
</feature>
<dbReference type="Proteomes" id="UP000438429">
    <property type="component" value="Unassembled WGS sequence"/>
</dbReference>
<dbReference type="EMBL" id="VEVO01000011">
    <property type="protein sequence ID" value="KAF0035557.1"/>
    <property type="molecule type" value="Genomic_DNA"/>
</dbReference>
<accession>A0A6A4SQD3</accession>